<proteinExistence type="predicted"/>
<protein>
    <submittedName>
        <fullName evidence="2">Uncharacterized protein</fullName>
    </submittedName>
</protein>
<evidence type="ECO:0000313" key="3">
    <source>
        <dbReference type="Proteomes" id="UP000054047"/>
    </source>
</evidence>
<name>A0A0C2GIW0_9BILA</name>
<organism evidence="2 3">
    <name type="scientific">Ancylostoma duodenale</name>
    <dbReference type="NCBI Taxonomy" id="51022"/>
    <lineage>
        <taxon>Eukaryota</taxon>
        <taxon>Metazoa</taxon>
        <taxon>Ecdysozoa</taxon>
        <taxon>Nematoda</taxon>
        <taxon>Chromadorea</taxon>
        <taxon>Rhabditida</taxon>
        <taxon>Rhabditina</taxon>
        <taxon>Rhabditomorpha</taxon>
        <taxon>Strongyloidea</taxon>
        <taxon>Ancylostomatidae</taxon>
        <taxon>Ancylostomatinae</taxon>
        <taxon>Ancylostoma</taxon>
    </lineage>
</organism>
<evidence type="ECO:0000256" key="1">
    <source>
        <dbReference type="SAM" id="MobiDB-lite"/>
    </source>
</evidence>
<evidence type="ECO:0000313" key="2">
    <source>
        <dbReference type="EMBL" id="KIH57016.1"/>
    </source>
</evidence>
<reference evidence="2 3" key="1">
    <citation type="submission" date="2013-12" db="EMBL/GenBank/DDBJ databases">
        <title>Draft genome of the parsitic nematode Ancylostoma duodenale.</title>
        <authorList>
            <person name="Mitreva M."/>
        </authorList>
    </citation>
    <scope>NUCLEOTIDE SEQUENCE [LARGE SCALE GENOMIC DNA]</scope>
    <source>
        <strain evidence="2 3">Zhejiang</strain>
    </source>
</reference>
<sequence length="63" mass="7216">MVKATFNHKEIVGHKRTVAFVRVMRYKRRPKGLYSWRQQAPAAGKDLPPPPPYPAGRKAPMVM</sequence>
<dbReference type="EMBL" id="KN734955">
    <property type="protein sequence ID" value="KIH57016.1"/>
    <property type="molecule type" value="Genomic_DNA"/>
</dbReference>
<dbReference type="Proteomes" id="UP000054047">
    <property type="component" value="Unassembled WGS sequence"/>
</dbReference>
<keyword evidence="3" id="KW-1185">Reference proteome</keyword>
<accession>A0A0C2GIW0</accession>
<dbReference type="AlphaFoldDB" id="A0A0C2GIW0"/>
<feature type="region of interest" description="Disordered" evidence="1">
    <location>
        <begin position="35"/>
        <end position="63"/>
    </location>
</feature>
<gene>
    <name evidence="2" type="ORF">ANCDUO_12800</name>
</gene>